<feature type="compositionally biased region" description="Polar residues" evidence="1">
    <location>
        <begin position="1"/>
        <end position="14"/>
    </location>
</feature>
<comment type="caution">
    <text evidence="2">The sequence shown here is derived from an EMBL/GenBank/DDBJ whole genome shotgun (WGS) entry which is preliminary data.</text>
</comment>
<gene>
    <name evidence="2" type="ORF">C8F04DRAFT_1359790</name>
</gene>
<name>A0AAD6SRL6_9AGAR</name>
<organism evidence="2 3">
    <name type="scientific">Mycena alexandri</name>
    <dbReference type="NCBI Taxonomy" id="1745969"/>
    <lineage>
        <taxon>Eukaryota</taxon>
        <taxon>Fungi</taxon>
        <taxon>Dikarya</taxon>
        <taxon>Basidiomycota</taxon>
        <taxon>Agaricomycotina</taxon>
        <taxon>Agaricomycetes</taxon>
        <taxon>Agaricomycetidae</taxon>
        <taxon>Agaricales</taxon>
        <taxon>Marasmiineae</taxon>
        <taxon>Mycenaceae</taxon>
        <taxon>Mycena</taxon>
    </lineage>
</organism>
<evidence type="ECO:0000256" key="1">
    <source>
        <dbReference type="SAM" id="MobiDB-lite"/>
    </source>
</evidence>
<proteinExistence type="predicted"/>
<protein>
    <submittedName>
        <fullName evidence="2">Uncharacterized protein</fullName>
    </submittedName>
</protein>
<feature type="region of interest" description="Disordered" evidence="1">
    <location>
        <begin position="353"/>
        <end position="376"/>
    </location>
</feature>
<accession>A0AAD6SRL6</accession>
<keyword evidence="3" id="KW-1185">Reference proteome</keyword>
<dbReference type="AlphaFoldDB" id="A0AAD6SRL6"/>
<evidence type="ECO:0000313" key="3">
    <source>
        <dbReference type="Proteomes" id="UP001218188"/>
    </source>
</evidence>
<reference evidence="2" key="1">
    <citation type="submission" date="2023-03" db="EMBL/GenBank/DDBJ databases">
        <title>Massive genome expansion in bonnet fungi (Mycena s.s.) driven by repeated elements and novel gene families across ecological guilds.</title>
        <authorList>
            <consortium name="Lawrence Berkeley National Laboratory"/>
            <person name="Harder C.B."/>
            <person name="Miyauchi S."/>
            <person name="Viragh M."/>
            <person name="Kuo A."/>
            <person name="Thoen E."/>
            <person name="Andreopoulos B."/>
            <person name="Lu D."/>
            <person name="Skrede I."/>
            <person name="Drula E."/>
            <person name="Henrissat B."/>
            <person name="Morin E."/>
            <person name="Kohler A."/>
            <person name="Barry K."/>
            <person name="LaButti K."/>
            <person name="Morin E."/>
            <person name="Salamov A."/>
            <person name="Lipzen A."/>
            <person name="Mereny Z."/>
            <person name="Hegedus B."/>
            <person name="Baldrian P."/>
            <person name="Stursova M."/>
            <person name="Weitz H."/>
            <person name="Taylor A."/>
            <person name="Grigoriev I.V."/>
            <person name="Nagy L.G."/>
            <person name="Martin F."/>
            <person name="Kauserud H."/>
        </authorList>
    </citation>
    <scope>NUCLEOTIDE SEQUENCE</scope>
    <source>
        <strain evidence="2">CBHHK200</strain>
    </source>
</reference>
<evidence type="ECO:0000313" key="2">
    <source>
        <dbReference type="EMBL" id="KAJ7032132.1"/>
    </source>
</evidence>
<feature type="region of interest" description="Disordered" evidence="1">
    <location>
        <begin position="1"/>
        <end position="22"/>
    </location>
</feature>
<sequence>MSKFSRATPSTGTPWPTPRARVKASSGSCAHFTKAEGEGPNEIVQGKNMVAVASQPCGHYVSKLIVGKYNIGIIDQPKRRALSTEKAGASEYPKSSGLLNASPTFRFPQNFWKYNLSKKTADSSKNIPGNPYDVVSPALTYTEVAAMAVKASRRRKWQGEMVCNAKPPSRKAIKRLPTVRDDFPRFKAELQAVIDSPTTLGRTSPRNGRPPSRVFEACQFHTTIIRTQGRSNNGGCTHRRPLHIPGGYKRSRQASAFLHSWFHRLRGDTAHAMAPHRGTGAGQAIEMRISEQRTTFVLSREIISPPCWSSTTEDAAEKSCINGMNSTIRNSSDGPSKELEALEMLSVLPLGGWPTGMLQRGPDGGGGTSEDDRGVQ</sequence>
<dbReference type="Proteomes" id="UP001218188">
    <property type="component" value="Unassembled WGS sequence"/>
</dbReference>
<dbReference type="EMBL" id="JARJCM010000076">
    <property type="protein sequence ID" value="KAJ7032132.1"/>
    <property type="molecule type" value="Genomic_DNA"/>
</dbReference>